<reference evidence="2" key="1">
    <citation type="submission" date="2016-10" db="EMBL/GenBank/DDBJ databases">
        <title>Sequence of Gallionella enrichment culture.</title>
        <authorList>
            <person name="Poehlein A."/>
            <person name="Muehling M."/>
            <person name="Daniel R."/>
        </authorList>
    </citation>
    <scope>NUCLEOTIDE SEQUENCE</scope>
</reference>
<dbReference type="Pfam" id="PF14344">
    <property type="entry name" value="DUF4397"/>
    <property type="match status" value="1"/>
</dbReference>
<dbReference type="InterPro" id="IPR025510">
    <property type="entry name" value="DUF4397"/>
</dbReference>
<comment type="caution">
    <text evidence="2">The sequence shown here is derived from an EMBL/GenBank/DDBJ whole genome shotgun (WGS) entry which is preliminary data.</text>
</comment>
<gene>
    <name evidence="2" type="ORF">GALL_147070</name>
</gene>
<organism evidence="2">
    <name type="scientific">mine drainage metagenome</name>
    <dbReference type="NCBI Taxonomy" id="410659"/>
    <lineage>
        <taxon>unclassified sequences</taxon>
        <taxon>metagenomes</taxon>
        <taxon>ecological metagenomes</taxon>
    </lineage>
</organism>
<feature type="domain" description="DUF4397" evidence="1">
    <location>
        <begin position="34"/>
        <end position="143"/>
    </location>
</feature>
<sequence length="430" mass="43200">MKQISIFLPLLMILTLLQGCFGGGGSAAVGTTNTVRLVNGTSSTLSLVTGGTQLATSVAPGTASANATITSGTYPIALVASGVPSAETNFSFAATVPYTLVAYTSDQSLHLVQFTDNEPAPLAGDGQIRIADLSADAGNLDVYMAPVSALSDTYSPTAASPALQAATLLAQNVSGTTLYNEVLANNYHLWVTGAGNITDLRLDIPSVTIANQQILTLVLTSTTGGGLVDGLLVTQQGAVLAQKNTNARIRIAANTTNPINAATAGTAAVSLIGSSTSFNSAVGSYVLVPAGSTAITVNGSTASCSPVTTNSGEDLTLLLTGTNACNALVDDNTRPTSGYAKLRLMNGISGTTAFSLAYNGVLVAQNIAFGTASVPTLNNQGIVTSGISSSLVATPTASVPSSVILNSQGVYSLFMLGASGTPSGILIQDH</sequence>
<accession>A0A1J5S5J0</accession>
<dbReference type="AlphaFoldDB" id="A0A1J5S5J0"/>
<protein>
    <recommendedName>
        <fullName evidence="1">DUF4397 domain-containing protein</fullName>
    </recommendedName>
</protein>
<evidence type="ECO:0000259" key="1">
    <source>
        <dbReference type="Pfam" id="PF14344"/>
    </source>
</evidence>
<dbReference type="PROSITE" id="PS51257">
    <property type="entry name" value="PROKAR_LIPOPROTEIN"/>
    <property type="match status" value="1"/>
</dbReference>
<name>A0A1J5S5J0_9ZZZZ</name>
<proteinExistence type="predicted"/>
<evidence type="ECO:0000313" key="2">
    <source>
        <dbReference type="EMBL" id="OIR03187.1"/>
    </source>
</evidence>
<dbReference type="EMBL" id="MLJW01000068">
    <property type="protein sequence ID" value="OIR03187.1"/>
    <property type="molecule type" value="Genomic_DNA"/>
</dbReference>